<evidence type="ECO:0000313" key="8">
    <source>
        <dbReference type="EMBL" id="QGP93138.1"/>
    </source>
</evidence>
<dbReference type="Proteomes" id="UP000425916">
    <property type="component" value="Chromosome"/>
</dbReference>
<feature type="domain" description="4Fe-4S ferredoxin-type" evidence="7">
    <location>
        <begin position="3"/>
        <end position="32"/>
    </location>
</feature>
<reference evidence="8 9" key="1">
    <citation type="submission" date="2019-11" db="EMBL/GenBank/DDBJ databases">
        <title>Genome sequence of Moorella glycerini DSM11254.</title>
        <authorList>
            <person name="Poehlein A."/>
            <person name="Boeer T."/>
            <person name="Daniel R."/>
        </authorList>
    </citation>
    <scope>NUCLEOTIDE SEQUENCE [LARGE SCALE GENOMIC DNA]</scope>
    <source>
        <strain evidence="8 9">DSM 11254</strain>
    </source>
</reference>
<dbReference type="GO" id="GO:0051539">
    <property type="term" value="F:4 iron, 4 sulfur cluster binding"/>
    <property type="evidence" value="ECO:0007669"/>
    <property type="project" value="UniProtKB-KW"/>
</dbReference>
<evidence type="ECO:0000313" key="9">
    <source>
        <dbReference type="Proteomes" id="UP000425916"/>
    </source>
</evidence>
<keyword evidence="3" id="KW-0479">Metal-binding</keyword>
<feature type="domain" description="4Fe-4S ferredoxin-type" evidence="7">
    <location>
        <begin position="79"/>
        <end position="108"/>
    </location>
</feature>
<evidence type="ECO:0000256" key="3">
    <source>
        <dbReference type="ARBA" id="ARBA00022723"/>
    </source>
</evidence>
<keyword evidence="6" id="KW-0411">Iron-sulfur</keyword>
<dbReference type="InterPro" id="IPR017900">
    <property type="entry name" value="4Fe4S_Fe_S_CS"/>
</dbReference>
<gene>
    <name evidence="8" type="primary">phsB_2</name>
    <name evidence="8" type="ORF">MGLY_25380</name>
</gene>
<evidence type="ECO:0000256" key="2">
    <source>
        <dbReference type="ARBA" id="ARBA00022485"/>
    </source>
</evidence>
<dbReference type="PANTHER" id="PTHR42859">
    <property type="entry name" value="OXIDOREDUCTASE"/>
    <property type="match status" value="1"/>
</dbReference>
<keyword evidence="4" id="KW-0249">Electron transport</keyword>
<dbReference type="EMBL" id="CP046244">
    <property type="protein sequence ID" value="QGP93138.1"/>
    <property type="molecule type" value="Genomic_DNA"/>
</dbReference>
<dbReference type="SUPFAM" id="SSF54862">
    <property type="entry name" value="4Fe-4S ferredoxins"/>
    <property type="match status" value="1"/>
</dbReference>
<dbReference type="RefSeq" id="WP_170291064.1">
    <property type="nucleotide sequence ID" value="NZ_CP046244.1"/>
</dbReference>
<name>A0A6I5ZTX7_9FIRM</name>
<proteinExistence type="predicted"/>
<evidence type="ECO:0000256" key="5">
    <source>
        <dbReference type="ARBA" id="ARBA00023004"/>
    </source>
</evidence>
<accession>A0A6I5ZTX7</accession>
<dbReference type="Gene3D" id="3.30.70.20">
    <property type="match status" value="2"/>
</dbReference>
<organism evidence="8 9">
    <name type="scientific">Neomoorella glycerini</name>
    <dbReference type="NCBI Taxonomy" id="55779"/>
    <lineage>
        <taxon>Bacteria</taxon>
        <taxon>Bacillati</taxon>
        <taxon>Bacillota</taxon>
        <taxon>Clostridia</taxon>
        <taxon>Neomoorellales</taxon>
        <taxon>Neomoorellaceae</taxon>
        <taxon>Neomoorella</taxon>
    </lineage>
</organism>
<sequence>MVRKLMVDSSICTGCQYCEIICSLHHSKAGEVNPKKARIKIVSDILHGKDKPVVCRQCQQPVCLAACKFKAIYIDTKLGIALVDTARCTGCGTCVESCPFGAMFFDPVENVALKCDLCGGEPQCVRFCRTFPHTGYPALAYVEPRQWATRKQGTVRPGEPYHDTD</sequence>
<dbReference type="InterPro" id="IPR017896">
    <property type="entry name" value="4Fe4S_Fe-S-bd"/>
</dbReference>
<evidence type="ECO:0000259" key="7">
    <source>
        <dbReference type="PROSITE" id="PS51379"/>
    </source>
</evidence>
<dbReference type="PROSITE" id="PS00198">
    <property type="entry name" value="4FE4S_FER_1"/>
    <property type="match status" value="1"/>
</dbReference>
<dbReference type="Pfam" id="PF13247">
    <property type="entry name" value="Fer4_11"/>
    <property type="match status" value="1"/>
</dbReference>
<keyword evidence="1" id="KW-0813">Transport</keyword>
<protein>
    <submittedName>
        <fullName evidence="8">Thiosulfate reductase electron transfer subunit PhsB</fullName>
    </submittedName>
</protein>
<dbReference type="PANTHER" id="PTHR42859:SF10">
    <property type="entry name" value="DIMETHYLSULFOXIDE REDUCTASE CHAIN B"/>
    <property type="match status" value="1"/>
</dbReference>
<keyword evidence="2" id="KW-0004">4Fe-4S</keyword>
<keyword evidence="9" id="KW-1185">Reference proteome</keyword>
<evidence type="ECO:0000256" key="6">
    <source>
        <dbReference type="ARBA" id="ARBA00023014"/>
    </source>
</evidence>
<dbReference type="CDD" id="cd10550">
    <property type="entry name" value="DMSOR_beta_like"/>
    <property type="match status" value="1"/>
</dbReference>
<evidence type="ECO:0000256" key="1">
    <source>
        <dbReference type="ARBA" id="ARBA00022448"/>
    </source>
</evidence>
<dbReference type="AlphaFoldDB" id="A0A6I5ZTX7"/>
<evidence type="ECO:0000256" key="4">
    <source>
        <dbReference type="ARBA" id="ARBA00022982"/>
    </source>
</evidence>
<dbReference type="GO" id="GO:0046872">
    <property type="term" value="F:metal ion binding"/>
    <property type="evidence" value="ECO:0007669"/>
    <property type="project" value="UniProtKB-KW"/>
</dbReference>
<dbReference type="InterPro" id="IPR050294">
    <property type="entry name" value="RnfB_subfamily"/>
</dbReference>
<dbReference type="PROSITE" id="PS51379">
    <property type="entry name" value="4FE4S_FER_2"/>
    <property type="match status" value="2"/>
</dbReference>
<keyword evidence="5" id="KW-0408">Iron</keyword>